<dbReference type="GO" id="GO:0009254">
    <property type="term" value="P:peptidoglycan turnover"/>
    <property type="evidence" value="ECO:0007669"/>
    <property type="project" value="TreeGrafter"/>
</dbReference>
<dbReference type="EMBL" id="GL573553">
    <property type="protein sequence ID" value="ELR07650.1"/>
    <property type="molecule type" value="Genomic_DNA"/>
</dbReference>
<feature type="domain" description="Glycoside hydrolase family 3 N-terminal" evidence="5">
    <location>
        <begin position="129"/>
        <end position="278"/>
    </location>
</feature>
<dbReference type="PANTHER" id="PTHR30480">
    <property type="entry name" value="BETA-HEXOSAMINIDASE-RELATED"/>
    <property type="match status" value="1"/>
</dbReference>
<dbReference type="InterPro" id="IPR017853">
    <property type="entry name" value="GH"/>
</dbReference>
<organism evidence="6 7">
    <name type="scientific">Pseudogymnoascus destructans (strain ATCC MYA-4855 / 20631-21)</name>
    <name type="common">Bat white-nose syndrome fungus</name>
    <name type="synonym">Geomyces destructans</name>
    <dbReference type="NCBI Taxonomy" id="658429"/>
    <lineage>
        <taxon>Eukaryota</taxon>
        <taxon>Fungi</taxon>
        <taxon>Dikarya</taxon>
        <taxon>Ascomycota</taxon>
        <taxon>Pezizomycotina</taxon>
        <taxon>Leotiomycetes</taxon>
        <taxon>Thelebolales</taxon>
        <taxon>Thelebolaceae</taxon>
        <taxon>Pseudogymnoascus</taxon>
    </lineage>
</organism>
<keyword evidence="2" id="KW-0378">Hydrolase</keyword>
<evidence type="ECO:0000256" key="1">
    <source>
        <dbReference type="ARBA" id="ARBA00005336"/>
    </source>
</evidence>
<keyword evidence="4" id="KW-0326">Glycosidase</keyword>
<name>L8G340_PSED2</name>
<dbReference type="InterPro" id="IPR001764">
    <property type="entry name" value="Glyco_hydro_3_N"/>
</dbReference>
<evidence type="ECO:0000256" key="4">
    <source>
        <dbReference type="ARBA" id="ARBA00023295"/>
    </source>
</evidence>
<dbReference type="SUPFAM" id="SSF51445">
    <property type="entry name" value="(Trans)glycosidases"/>
    <property type="match status" value="1"/>
</dbReference>
<keyword evidence="7" id="KW-1185">Reference proteome</keyword>
<evidence type="ECO:0000313" key="7">
    <source>
        <dbReference type="Proteomes" id="UP000011064"/>
    </source>
</evidence>
<dbReference type="GO" id="GO:0004553">
    <property type="term" value="F:hydrolase activity, hydrolyzing O-glycosyl compounds"/>
    <property type="evidence" value="ECO:0007669"/>
    <property type="project" value="InterPro"/>
</dbReference>
<gene>
    <name evidence="6" type="ORF">GMDG_08505</name>
</gene>
<comment type="similarity">
    <text evidence="1">Belongs to the glycosyl hydrolase 3 family.</text>
</comment>
<dbReference type="Gene3D" id="3.20.20.300">
    <property type="entry name" value="Glycoside hydrolase, family 3, N-terminal domain"/>
    <property type="match status" value="2"/>
</dbReference>
<dbReference type="PANTHER" id="PTHR30480:SF14">
    <property type="entry name" value="HYDROLASE, PUTATIVE (AFU_ORTHOLOGUE AFUA_4G13770)-RELATED"/>
    <property type="match status" value="1"/>
</dbReference>
<dbReference type="InterPro" id="IPR050226">
    <property type="entry name" value="NagZ_Beta-hexosaminidase"/>
</dbReference>
<protein>
    <recommendedName>
        <fullName evidence="5">Glycoside hydrolase family 3 N-terminal domain-containing protein</fullName>
    </recommendedName>
</protein>
<evidence type="ECO:0000259" key="5">
    <source>
        <dbReference type="Pfam" id="PF00933"/>
    </source>
</evidence>
<dbReference type="STRING" id="658429.L8G340"/>
<dbReference type="Proteomes" id="UP000011064">
    <property type="component" value="Unassembled WGS sequence"/>
</dbReference>
<dbReference type="VEuPathDB" id="FungiDB:GMDG_08505"/>
<sequence length="304" mass="30977">QTTASNTLLAARHVIHSSPGSPPPPPSLSLTRQGKVGGIILFGENVDANLPTVVASFQTAYAQSPAYDGHPLLIVTDQEGGQVRRIPGGPMSSAKQIGQSANPAAAATQPGASGGCLPCGGGFYRCVWEGFGNTPALVNTCGPAFITSQQAAGVLAAAKHFPGLGSAAKDANTDVKPVTITLALDEMRNVDEAPYKGAIAAGADMVMASWALYPDLEAKLPAGLSVPSVQEELRQRLGFKGVTITDAIEAGSLKAFGNDAERGVLAAVAGMDIILASGRNATQGEGDCECACCSVGEWEAVSLF</sequence>
<evidence type="ECO:0000256" key="3">
    <source>
        <dbReference type="ARBA" id="ARBA00023180"/>
    </source>
</evidence>
<reference evidence="7" key="1">
    <citation type="submission" date="2010-09" db="EMBL/GenBank/DDBJ databases">
        <title>The genome sequence of Geomyces destructans 20631-21.</title>
        <authorList>
            <consortium name="The Broad Institute Genome Sequencing Platform"/>
            <person name="Cuomo C.A."/>
            <person name="Blehert D.S."/>
            <person name="Lorch J.M."/>
            <person name="Young S.K."/>
            <person name="Zeng Q."/>
            <person name="Gargeya S."/>
            <person name="Fitzgerald M."/>
            <person name="Haas B."/>
            <person name="Abouelleil A."/>
            <person name="Alvarado L."/>
            <person name="Arachchi H.M."/>
            <person name="Berlin A."/>
            <person name="Brown A."/>
            <person name="Chapman S.B."/>
            <person name="Chen Z."/>
            <person name="Dunbar C."/>
            <person name="Freedman E."/>
            <person name="Gearin G."/>
            <person name="Gellesch M."/>
            <person name="Goldberg J."/>
            <person name="Griggs A."/>
            <person name="Gujja S."/>
            <person name="Heiman D."/>
            <person name="Howarth C."/>
            <person name="Larson L."/>
            <person name="Lui A."/>
            <person name="MacDonald P.J.P."/>
            <person name="Montmayeur A."/>
            <person name="Murphy C."/>
            <person name="Neiman D."/>
            <person name="Pearson M."/>
            <person name="Priest M."/>
            <person name="Roberts A."/>
            <person name="Saif S."/>
            <person name="Shea T."/>
            <person name="Shenoy N."/>
            <person name="Sisk P."/>
            <person name="Stolte C."/>
            <person name="Sykes S."/>
            <person name="Wortman J."/>
            <person name="Nusbaum C."/>
            <person name="Birren B."/>
        </authorList>
    </citation>
    <scope>NUCLEOTIDE SEQUENCE [LARGE SCALE GENOMIC DNA]</scope>
    <source>
        <strain evidence="7">ATCC MYA-4855 / 20631-21</strain>
    </source>
</reference>
<dbReference type="GO" id="GO:0005975">
    <property type="term" value="P:carbohydrate metabolic process"/>
    <property type="evidence" value="ECO:0007669"/>
    <property type="project" value="InterPro"/>
</dbReference>
<dbReference type="OrthoDB" id="416222at2759"/>
<dbReference type="InterPro" id="IPR036962">
    <property type="entry name" value="Glyco_hydro_3_N_sf"/>
</dbReference>
<feature type="non-terminal residue" evidence="6">
    <location>
        <position position="1"/>
    </location>
</feature>
<keyword evidence="3" id="KW-0325">Glycoprotein</keyword>
<evidence type="ECO:0000313" key="6">
    <source>
        <dbReference type="EMBL" id="ELR07650.1"/>
    </source>
</evidence>
<accession>L8G340</accession>
<evidence type="ECO:0000256" key="2">
    <source>
        <dbReference type="ARBA" id="ARBA00022801"/>
    </source>
</evidence>
<dbReference type="AlphaFoldDB" id="L8G340"/>
<dbReference type="Pfam" id="PF00933">
    <property type="entry name" value="Glyco_hydro_3"/>
    <property type="match status" value="1"/>
</dbReference>
<dbReference type="HOGENOM" id="CLU_008392_0_1_1"/>
<proteinExistence type="inferred from homology"/>
<dbReference type="InParanoid" id="L8G340"/>